<proteinExistence type="predicted"/>
<dbReference type="RefSeq" id="WP_106293840.1">
    <property type="nucleotide sequence ID" value="NZ_PVTH01000007.1"/>
</dbReference>
<dbReference type="OrthoDB" id="1258601at2"/>
<comment type="caution">
    <text evidence="1">The sequence shown here is derived from an EMBL/GenBank/DDBJ whole genome shotgun (WGS) entry which is preliminary data.</text>
</comment>
<accession>A0A2T0U0U3</accession>
<protein>
    <submittedName>
        <fullName evidence="1">Uncharacterized protein</fullName>
    </submittedName>
</protein>
<name>A0A2T0U0U3_9SPHI</name>
<evidence type="ECO:0000313" key="2">
    <source>
        <dbReference type="Proteomes" id="UP000238034"/>
    </source>
</evidence>
<evidence type="ECO:0000313" key="1">
    <source>
        <dbReference type="EMBL" id="PRY51519.1"/>
    </source>
</evidence>
<sequence length="170" mass="19276">MEEKKISDLAYELLSEFLEGVKQELLDELDGKRRAGEFRDDKEFTQFGNRNATGKTRNSIKVNIGPMKGNVTAAEHIFYTFTGRAPGKRPPLSNIIDWCVAKGLPRGAAWPIAKKIAESGTALYRAGAREKNVLLDVTSRERIEAFKEKIKERFITQIRSEIIEDINTKF</sequence>
<organism evidence="1 2">
    <name type="scientific">Arcticibacter pallidicorallinus</name>
    <dbReference type="NCBI Taxonomy" id="1259464"/>
    <lineage>
        <taxon>Bacteria</taxon>
        <taxon>Pseudomonadati</taxon>
        <taxon>Bacteroidota</taxon>
        <taxon>Sphingobacteriia</taxon>
        <taxon>Sphingobacteriales</taxon>
        <taxon>Sphingobacteriaceae</taxon>
        <taxon>Arcticibacter</taxon>
    </lineage>
</organism>
<reference evidence="1 2" key="1">
    <citation type="submission" date="2018-03" db="EMBL/GenBank/DDBJ databases">
        <title>Genomic Encyclopedia of Type Strains, Phase III (KMG-III): the genomes of soil and plant-associated and newly described type strains.</title>
        <authorList>
            <person name="Whitman W."/>
        </authorList>
    </citation>
    <scope>NUCLEOTIDE SEQUENCE [LARGE SCALE GENOMIC DNA]</scope>
    <source>
        <strain evidence="1 2">CGMCC 1.9313</strain>
    </source>
</reference>
<dbReference type="Proteomes" id="UP000238034">
    <property type="component" value="Unassembled WGS sequence"/>
</dbReference>
<keyword evidence="2" id="KW-1185">Reference proteome</keyword>
<dbReference type="EMBL" id="PVTH01000007">
    <property type="protein sequence ID" value="PRY51519.1"/>
    <property type="molecule type" value="Genomic_DNA"/>
</dbReference>
<gene>
    <name evidence="1" type="ORF">B0I27_107105</name>
</gene>
<dbReference type="AlphaFoldDB" id="A0A2T0U0U3"/>